<evidence type="ECO:0000256" key="4">
    <source>
        <dbReference type="ARBA" id="ARBA00013219"/>
    </source>
</evidence>
<dbReference type="GO" id="GO:0016491">
    <property type="term" value="F:oxidoreductase activity"/>
    <property type="evidence" value="ECO:0007669"/>
    <property type="project" value="UniProtKB-KW"/>
</dbReference>
<evidence type="ECO:0000256" key="9">
    <source>
        <dbReference type="ARBA" id="ARBA00023002"/>
    </source>
</evidence>
<dbReference type="InterPro" id="IPR023753">
    <property type="entry name" value="FAD/NAD-binding_dom"/>
</dbReference>
<evidence type="ECO:0000256" key="3">
    <source>
        <dbReference type="ARBA" id="ARBA00008312"/>
    </source>
</evidence>
<dbReference type="InterPro" id="IPR021163">
    <property type="entry name" value="Ferredox_Rdtase_adrenod"/>
</dbReference>
<feature type="binding site" evidence="13">
    <location>
        <begin position="204"/>
        <end position="205"/>
    </location>
    <ligand>
        <name>NADP(+)</name>
        <dbReference type="ChEBI" id="CHEBI:58349"/>
    </ligand>
</feature>
<dbReference type="SUPFAM" id="SSF51971">
    <property type="entry name" value="Nucleotide-binding domain"/>
    <property type="match status" value="1"/>
</dbReference>
<evidence type="ECO:0000256" key="13">
    <source>
        <dbReference type="PIRSR" id="PIRSR000362-2"/>
    </source>
</evidence>
<evidence type="ECO:0000313" key="15">
    <source>
        <dbReference type="Proteomes" id="UP000492821"/>
    </source>
</evidence>
<evidence type="ECO:0000256" key="2">
    <source>
        <dbReference type="ARBA" id="ARBA00004731"/>
    </source>
</evidence>
<evidence type="ECO:0000256" key="12">
    <source>
        <dbReference type="PIRSR" id="PIRSR000362-1"/>
    </source>
</evidence>
<reference evidence="15" key="1">
    <citation type="journal article" date="2013" name="Genetics">
        <title>The draft genome and transcriptome of Panagrellus redivivus are shaped by the harsh demands of a free-living lifestyle.</title>
        <authorList>
            <person name="Srinivasan J."/>
            <person name="Dillman A.R."/>
            <person name="Macchietto M.G."/>
            <person name="Heikkinen L."/>
            <person name="Lakso M."/>
            <person name="Fracchia K.M."/>
            <person name="Antoshechkin I."/>
            <person name="Mortazavi A."/>
            <person name="Wong G."/>
            <person name="Sternberg P.W."/>
        </authorList>
    </citation>
    <scope>NUCLEOTIDE SEQUENCE [LARGE SCALE GENOMIC DNA]</scope>
    <source>
        <strain evidence="15">MT8872</strain>
    </source>
</reference>
<name>A0A7E4UU66_PANRE</name>
<dbReference type="WBParaSite" id="Pan_g12906.t1">
    <property type="protein sequence ID" value="Pan_g12906.t1"/>
    <property type="gene ID" value="Pan_g12906"/>
</dbReference>
<evidence type="ECO:0000259" key="14">
    <source>
        <dbReference type="Pfam" id="PF07992"/>
    </source>
</evidence>
<evidence type="ECO:0000256" key="7">
    <source>
        <dbReference type="ARBA" id="ARBA00022827"/>
    </source>
</evidence>
<keyword evidence="6 11" id="KW-0285">Flavoprotein</keyword>
<feature type="binding site" evidence="12">
    <location>
        <begin position="362"/>
        <end position="364"/>
    </location>
    <ligand>
        <name>FAD</name>
        <dbReference type="ChEBI" id="CHEBI:57692"/>
    </ligand>
</feature>
<dbReference type="InterPro" id="IPR055275">
    <property type="entry name" value="Ferredox_Rdtase"/>
</dbReference>
<feature type="domain" description="FAD/NAD(P)-binding" evidence="14">
    <location>
        <begin position="15"/>
        <end position="172"/>
    </location>
</feature>
<keyword evidence="11" id="KW-0496">Mitochondrion</keyword>
<keyword evidence="9 11" id="KW-0560">Oxidoreductase</keyword>
<reference evidence="16" key="2">
    <citation type="submission" date="2020-10" db="UniProtKB">
        <authorList>
            <consortium name="WormBaseParasite"/>
        </authorList>
    </citation>
    <scope>IDENTIFICATION</scope>
</reference>
<evidence type="ECO:0000256" key="10">
    <source>
        <dbReference type="ARBA" id="ARBA00048933"/>
    </source>
</evidence>
<keyword evidence="15" id="KW-1185">Reference proteome</keyword>
<feature type="binding site" evidence="12">
    <location>
        <position position="24"/>
    </location>
    <ligand>
        <name>FAD</name>
        <dbReference type="ChEBI" id="CHEBI:57692"/>
    </ligand>
</feature>
<dbReference type="InterPro" id="IPR036188">
    <property type="entry name" value="FAD/NAD-bd_sf"/>
</dbReference>
<feature type="binding site" evidence="13">
    <location>
        <position position="362"/>
    </location>
    <ligand>
        <name>NADP(+)</name>
        <dbReference type="ChEBI" id="CHEBI:58349"/>
    </ligand>
</feature>
<feature type="binding site" evidence="13">
    <location>
        <begin position="160"/>
        <end position="163"/>
    </location>
    <ligand>
        <name>NADP(+)</name>
        <dbReference type="ChEBI" id="CHEBI:58349"/>
    </ligand>
</feature>
<dbReference type="AlphaFoldDB" id="A0A7E4UU66"/>
<organism evidence="15 16">
    <name type="scientific">Panagrellus redivivus</name>
    <name type="common">Microworm</name>
    <dbReference type="NCBI Taxonomy" id="6233"/>
    <lineage>
        <taxon>Eukaryota</taxon>
        <taxon>Metazoa</taxon>
        <taxon>Ecdysozoa</taxon>
        <taxon>Nematoda</taxon>
        <taxon>Chromadorea</taxon>
        <taxon>Rhabditida</taxon>
        <taxon>Tylenchina</taxon>
        <taxon>Panagrolaimomorpha</taxon>
        <taxon>Panagrolaimoidea</taxon>
        <taxon>Panagrolaimidae</taxon>
        <taxon>Panagrellus</taxon>
    </lineage>
</organism>
<keyword evidence="7 11" id="KW-0274">FAD</keyword>
<dbReference type="EC" id="1.18.1.6" evidence="4 11"/>
<proteinExistence type="inferred from homology"/>
<dbReference type="PRINTS" id="PR00419">
    <property type="entry name" value="ADXRDTASE"/>
</dbReference>
<evidence type="ECO:0000256" key="8">
    <source>
        <dbReference type="ARBA" id="ARBA00022857"/>
    </source>
</evidence>
<dbReference type="GO" id="GO:0005739">
    <property type="term" value="C:mitochondrion"/>
    <property type="evidence" value="ECO:0007669"/>
    <property type="project" value="UniProtKB-SubCell"/>
</dbReference>
<feature type="binding site" evidence="12">
    <location>
        <position position="53"/>
    </location>
    <ligand>
        <name>FAD</name>
        <dbReference type="ChEBI" id="CHEBI:57692"/>
    </ligand>
</feature>
<evidence type="ECO:0000256" key="6">
    <source>
        <dbReference type="ARBA" id="ARBA00022630"/>
    </source>
</evidence>
<feature type="binding site" evidence="12">
    <location>
        <position position="91"/>
    </location>
    <ligand>
        <name>FAD</name>
        <dbReference type="ChEBI" id="CHEBI:57692"/>
    </ligand>
</feature>
<dbReference type="UniPathway" id="UPA00296"/>
<evidence type="ECO:0000256" key="1">
    <source>
        <dbReference type="ARBA" id="ARBA00001974"/>
    </source>
</evidence>
<dbReference type="GO" id="GO:0008203">
    <property type="term" value="P:cholesterol metabolic process"/>
    <property type="evidence" value="ECO:0007669"/>
    <property type="project" value="UniProtKB-UniPathway"/>
</dbReference>
<dbReference type="Pfam" id="PF07992">
    <property type="entry name" value="Pyr_redox_2"/>
    <property type="match status" value="1"/>
</dbReference>
<comment type="similarity">
    <text evidence="3 11">Belongs to the ferredoxin--NADP reductase type 1 family.</text>
</comment>
<dbReference type="Gene3D" id="3.50.50.60">
    <property type="entry name" value="FAD/NAD(P)-binding domain"/>
    <property type="match status" value="1"/>
</dbReference>
<dbReference type="PANTHER" id="PTHR48467:SF1">
    <property type="entry name" value="GLUTAMATE SYNTHASE 1 [NADH], CHLOROPLASTIC-LIKE"/>
    <property type="match status" value="1"/>
</dbReference>
<comment type="pathway">
    <text evidence="2">Steroid metabolism; cholesterol metabolism.</text>
</comment>
<keyword evidence="8 11" id="KW-0521">NADP</keyword>
<feature type="binding site" evidence="13">
    <location>
        <position position="216"/>
    </location>
    <ligand>
        <name>NADP(+)</name>
        <dbReference type="ChEBI" id="CHEBI:58349"/>
    </ligand>
</feature>
<protein>
    <recommendedName>
        <fullName evidence="5 11">NADPH:adrenodoxin oxidoreductase, mitochondrial</fullName>
        <ecNumber evidence="4 11">1.18.1.6</ecNumber>
    </recommendedName>
</protein>
<evidence type="ECO:0000313" key="16">
    <source>
        <dbReference type="WBParaSite" id="Pan_g12906.t1"/>
    </source>
</evidence>
<evidence type="ECO:0000256" key="11">
    <source>
        <dbReference type="PIRNR" id="PIRNR000362"/>
    </source>
</evidence>
<dbReference type="Proteomes" id="UP000492821">
    <property type="component" value="Unassembled WGS sequence"/>
</dbReference>
<comment type="subcellular location">
    <subcellularLocation>
        <location evidence="11">Mitochondrion</location>
    </subcellularLocation>
</comment>
<accession>A0A7E4UU66</accession>
<dbReference type="PIRSF" id="PIRSF000362">
    <property type="entry name" value="FNR"/>
    <property type="match status" value="1"/>
</dbReference>
<dbReference type="PANTHER" id="PTHR48467">
    <property type="entry name" value="GLUTAMATE SYNTHASE 1 [NADH], CHLOROPLASTIC-LIKE"/>
    <property type="match status" value="1"/>
</dbReference>
<comment type="catalytic activity">
    <reaction evidence="10 11">
        <text>2 reduced [adrenodoxin] + NADP(+) + H(+) = 2 oxidized [adrenodoxin] + NADPH</text>
        <dbReference type="Rhea" id="RHEA:42312"/>
        <dbReference type="Rhea" id="RHEA-COMP:9998"/>
        <dbReference type="Rhea" id="RHEA-COMP:9999"/>
        <dbReference type="ChEBI" id="CHEBI:15378"/>
        <dbReference type="ChEBI" id="CHEBI:33737"/>
        <dbReference type="ChEBI" id="CHEBI:33738"/>
        <dbReference type="ChEBI" id="CHEBI:57783"/>
        <dbReference type="ChEBI" id="CHEBI:58349"/>
        <dbReference type="EC" id="1.18.1.6"/>
    </reaction>
</comment>
<comment type="cofactor">
    <cofactor evidence="1 11 12">
        <name>FAD</name>
        <dbReference type="ChEBI" id="CHEBI:57692"/>
    </cofactor>
</comment>
<dbReference type="Gene3D" id="3.40.50.720">
    <property type="entry name" value="NAD(P)-binding Rossmann-like Domain"/>
    <property type="match status" value="1"/>
</dbReference>
<feature type="binding site" evidence="12">
    <location>
        <position position="355"/>
    </location>
    <ligand>
        <name>FAD</name>
        <dbReference type="ChEBI" id="CHEBI:57692"/>
    </ligand>
</feature>
<sequence>MFKRAFSTSSIRRAKIAVIGSGPAGLYTCAGIVSRLPNASVDVFDRSAIPYGLVQYGVAPDHYDVKRCINQFEKVFYDHGDRVSLFCNVQIGSDIMYDELVKDYDAVVLAYGANKARSLAIPGSDAVNCLSGGDFVAWYNGKYSKTLPLLNDPNAVVIGNGNVAIDCSRILLSSIQKLGQFDIPEKALKLLKSSNVQNIRIFGRRGPKEASFTIKELRELLNLENVTASTKISDEIAAALEKALPSLERPKKRILQLMLDRRSPKFPTADKSCAVEFFQKPVSIESDAAGRINAVTMENTQTGEQTRVPCGLLIYAIGYENVLLPGLPTNADGKLLMSDWCRVPNDFAKVYATGWCAHTPNGVIAVTQSEAVGVADEIAKDFSAEKPSNKPGAKARLDDRGVPYLTFHDWQYVDYCEKSMGSILGKLREKIQDAAAFIQLRK</sequence>
<evidence type="ECO:0000256" key="5">
    <source>
        <dbReference type="ARBA" id="ARBA00016287"/>
    </source>
</evidence>